<accession>A0A6L2M4Q2</accession>
<feature type="compositionally biased region" description="Basic and acidic residues" evidence="1">
    <location>
        <begin position="80"/>
        <end position="96"/>
    </location>
</feature>
<name>A0A6L2M4Q2_TANCI</name>
<comment type="caution">
    <text evidence="2">The sequence shown here is derived from an EMBL/GenBank/DDBJ whole genome shotgun (WGS) entry which is preliminary data.</text>
</comment>
<protein>
    <submittedName>
        <fullName evidence="2">Uncharacterized protein</fullName>
    </submittedName>
</protein>
<proteinExistence type="predicted"/>
<gene>
    <name evidence="2" type="ORF">Tci_039580</name>
</gene>
<dbReference type="EMBL" id="BKCJ010005597">
    <property type="protein sequence ID" value="GEU67602.1"/>
    <property type="molecule type" value="Genomic_DNA"/>
</dbReference>
<evidence type="ECO:0000313" key="2">
    <source>
        <dbReference type="EMBL" id="GEU67602.1"/>
    </source>
</evidence>
<dbReference type="AlphaFoldDB" id="A0A6L2M4Q2"/>
<sequence length="282" mass="32415">MKLHQKMKNLSTNLMKTLKIIKEQVKEQVKAQVSKIFPKIKKTVNEQIEAEEKTSKTTGKSTEGSKSHHKSASESASAEEPMHTTKDLEEPAHQEFDTGATNDQPVEEASPRPDCNLARKDDSRTLFNEMMDIPFDFSAFIINQLKVDTLTPEPLAGPTYELMKGSCKSLVELEFFLKEFYKATTDQLDWNNPKDLKLGVESYQKKINLTKPNTYRLDFKRKEAYTAYSNPRGFIYQNKDKQNRLMHIDKLHKFSDGTLNDVQTALDDRINGIQMQYLPQTI</sequence>
<organism evidence="2">
    <name type="scientific">Tanacetum cinerariifolium</name>
    <name type="common">Dalmatian daisy</name>
    <name type="synonym">Chrysanthemum cinerariifolium</name>
    <dbReference type="NCBI Taxonomy" id="118510"/>
    <lineage>
        <taxon>Eukaryota</taxon>
        <taxon>Viridiplantae</taxon>
        <taxon>Streptophyta</taxon>
        <taxon>Embryophyta</taxon>
        <taxon>Tracheophyta</taxon>
        <taxon>Spermatophyta</taxon>
        <taxon>Magnoliopsida</taxon>
        <taxon>eudicotyledons</taxon>
        <taxon>Gunneridae</taxon>
        <taxon>Pentapetalae</taxon>
        <taxon>asterids</taxon>
        <taxon>campanulids</taxon>
        <taxon>Asterales</taxon>
        <taxon>Asteraceae</taxon>
        <taxon>Asteroideae</taxon>
        <taxon>Anthemideae</taxon>
        <taxon>Anthemidinae</taxon>
        <taxon>Tanacetum</taxon>
    </lineage>
</organism>
<feature type="region of interest" description="Disordered" evidence="1">
    <location>
        <begin position="44"/>
        <end position="119"/>
    </location>
</feature>
<reference evidence="2" key="1">
    <citation type="journal article" date="2019" name="Sci. Rep.">
        <title>Draft genome of Tanacetum cinerariifolium, the natural source of mosquito coil.</title>
        <authorList>
            <person name="Yamashiro T."/>
            <person name="Shiraishi A."/>
            <person name="Satake H."/>
            <person name="Nakayama K."/>
        </authorList>
    </citation>
    <scope>NUCLEOTIDE SEQUENCE</scope>
</reference>
<evidence type="ECO:0000256" key="1">
    <source>
        <dbReference type="SAM" id="MobiDB-lite"/>
    </source>
</evidence>